<gene>
    <name evidence="1" type="primary">ORF24764</name>
</gene>
<proteinExistence type="predicted"/>
<dbReference type="EMBL" id="HACG01008397">
    <property type="protein sequence ID" value="CEK55262.1"/>
    <property type="molecule type" value="Transcribed_RNA"/>
</dbReference>
<accession>A0A0B6YGE0</accession>
<reference evidence="1" key="1">
    <citation type="submission" date="2014-12" db="EMBL/GenBank/DDBJ databases">
        <title>Insight into the proteome of Arion vulgaris.</title>
        <authorList>
            <person name="Aradska J."/>
            <person name="Bulat T."/>
            <person name="Smidak R."/>
            <person name="Sarate P."/>
            <person name="Gangsoo J."/>
            <person name="Sialana F."/>
            <person name="Bilban M."/>
            <person name="Lubec G."/>
        </authorList>
    </citation>
    <scope>NUCLEOTIDE SEQUENCE</scope>
    <source>
        <tissue evidence="1">Skin</tissue>
    </source>
</reference>
<protein>
    <submittedName>
        <fullName evidence="1">Uncharacterized protein</fullName>
    </submittedName>
</protein>
<sequence>TTQYVGKSHELDDSFFKTNDYPEKRSLTWVLNRMPAFYSDKLKLTTKFETTDENDKSRILKRNILRRMPSFYGKRSYDSFEPHSKTRMNIQ</sequence>
<feature type="non-terminal residue" evidence="1">
    <location>
        <position position="1"/>
    </location>
</feature>
<name>A0A0B6YGE0_9EUPU</name>
<feature type="non-terminal residue" evidence="1">
    <location>
        <position position="91"/>
    </location>
</feature>
<dbReference type="AlphaFoldDB" id="A0A0B6YGE0"/>
<organism evidence="1">
    <name type="scientific">Arion vulgaris</name>
    <dbReference type="NCBI Taxonomy" id="1028688"/>
    <lineage>
        <taxon>Eukaryota</taxon>
        <taxon>Metazoa</taxon>
        <taxon>Spiralia</taxon>
        <taxon>Lophotrochozoa</taxon>
        <taxon>Mollusca</taxon>
        <taxon>Gastropoda</taxon>
        <taxon>Heterobranchia</taxon>
        <taxon>Euthyneura</taxon>
        <taxon>Panpulmonata</taxon>
        <taxon>Eupulmonata</taxon>
        <taxon>Stylommatophora</taxon>
        <taxon>Helicina</taxon>
        <taxon>Arionoidea</taxon>
        <taxon>Arionidae</taxon>
        <taxon>Arion</taxon>
    </lineage>
</organism>
<evidence type="ECO:0000313" key="1">
    <source>
        <dbReference type="EMBL" id="CEK55262.1"/>
    </source>
</evidence>